<accession>A0A1J4MKY0</accession>
<dbReference type="Gene3D" id="3.90.70.80">
    <property type="match status" value="1"/>
</dbReference>
<evidence type="ECO:0000313" key="2">
    <source>
        <dbReference type="EMBL" id="OII74107.1"/>
    </source>
</evidence>
<evidence type="ECO:0000256" key="1">
    <source>
        <dbReference type="SAM" id="Phobius"/>
    </source>
</evidence>
<reference evidence="2 3" key="1">
    <citation type="submission" date="2016-10" db="EMBL/GenBank/DDBJ databases">
        <title>Reductive evolution of mitochondrial metabolism and differential evolution of invasion-related proteins in Cryptosporidium.</title>
        <authorList>
            <person name="Liu S."/>
            <person name="Roellig D.M."/>
            <person name="Guo Y."/>
            <person name="Li N."/>
            <person name="Frace M.A."/>
            <person name="Tang K."/>
            <person name="Zhang L."/>
            <person name="Feng Y."/>
            <person name="Xiao L."/>
        </authorList>
    </citation>
    <scope>NUCLEOTIDE SEQUENCE [LARGE SCALE GENOMIC DNA]</scope>
    <source>
        <strain evidence="2">39726</strain>
    </source>
</reference>
<evidence type="ECO:0000313" key="3">
    <source>
        <dbReference type="Proteomes" id="UP000186176"/>
    </source>
</evidence>
<proteinExistence type="predicted"/>
<feature type="transmembrane region" description="Helical" evidence="1">
    <location>
        <begin position="7"/>
        <end position="26"/>
    </location>
</feature>
<dbReference type="RefSeq" id="XP_028875327.1">
    <property type="nucleotide sequence ID" value="XM_029019920.1"/>
</dbReference>
<gene>
    <name evidence="2" type="ORF">cubi_02909</name>
</gene>
<keyword evidence="1" id="KW-0812">Transmembrane</keyword>
<name>A0A1J4MKY0_9CRYT</name>
<keyword evidence="1" id="KW-1133">Transmembrane helix</keyword>
<dbReference type="GeneID" id="39979699"/>
<organism evidence="2 3">
    <name type="scientific">Cryptosporidium ubiquitum</name>
    <dbReference type="NCBI Taxonomy" id="857276"/>
    <lineage>
        <taxon>Eukaryota</taxon>
        <taxon>Sar</taxon>
        <taxon>Alveolata</taxon>
        <taxon>Apicomplexa</taxon>
        <taxon>Conoidasida</taxon>
        <taxon>Coccidia</taxon>
        <taxon>Eucoccidiorida</taxon>
        <taxon>Eimeriorina</taxon>
        <taxon>Cryptosporidiidae</taxon>
        <taxon>Cryptosporidium</taxon>
    </lineage>
</organism>
<keyword evidence="1" id="KW-0472">Membrane</keyword>
<comment type="caution">
    <text evidence="2">The sequence shown here is derived from an EMBL/GenBank/DDBJ whole genome shotgun (WGS) entry which is preliminary data.</text>
</comment>
<dbReference type="OrthoDB" id="339854at2759"/>
<dbReference type="EMBL" id="LRBP01000013">
    <property type="protein sequence ID" value="OII74107.1"/>
    <property type="molecule type" value="Genomic_DNA"/>
</dbReference>
<sequence length="2223" mass="259805">MHHKKLICLFNLLAISSIFIVCLFLINSVETQTPFDTNLPKIEKKYYNNSRISPKSTNRVYSVGNSTIFPKDGEKMMLVRTRENAPAFKGNIYVRNNEDISEPLHGNMNIYDSVRPVDYYSFLGNRFNLMNDQFEIYNSENLQNNKTEYKWMNDKYSGPNKNNNFSLNKREEQIHFLLNKGVSVSIPNNTTIDNEEFNEFVVSNLGKSNKTQFFDNVSLGLYKNNDSFKYSGFKNRKGVRDTQFRNKVQGFQGVMNITLSNSDPVELIQEKDNLLPNIKWDQDVLSEIPSNIPEKIVNFEYQHTNEEESNELDGKEGALLKEFVRLAVDFSFLSGSSLNGAVCMYKAVLPLIKIRWKTLNSINTSRMDTIVKVMLGIPFFRYFEEKENMISSCINMFFAMDMDSGEGLCINKSGYEGSIMGISIADFKIHQYYDNKSKIIKEKRTKKENNEFRPHDSANLLEMIYDDICNYFYECMDEDISDELNEYILQNAHIFSVSENQIINFFKVNQSPLFPETSERKSSIDALPSDWFLAALQQLSQMNTELPELAFPGLNIRDLGRLYFYSGRLGVQLPIRITLKMIYELSMFANHSSLLRIAFCTESLLKVTNFKIANALCRVSFSPIPLKFDPNKLYTSLKELLKMISFAPASWKKRPDPICSEAELAAEKYPNVIYPPDFIQYYVMRDKWSLYRSLAVQLYGNLAIENGESFLSIVSMIHSLIVGYIKLNWDEFKKLYVKVGIVDPEKYYSLLLSQHRGPALIELIAFSRIYNIKIKVYKKVLKNSRRVVHFELDEEITEIIQQLNSVDHSYNEGNNTIWNEDKKTLSCKAIRLLLKKEQPPGFSQGVFKKNILNLNENIHEEVKDGSNWIWDAILPVYDAETNEKILSNEIGLQIKYKTILGENSDSVYEFLNIQDKGNNTFPLFEIIQDEVRNYTDHTTSWRKPSNHSFGHILVSGIKTPIINGAEKLNNKQSEFQNKVKINNAGFQSEKEYGEYYKKYYRYYIIVQPLISFHQAGVYESRIFTNKVFKYNPYFDWDNLPNRLDLEYLQSIIYVGDIYKEKKSLEIDSWRPIEQKNNTTNIFPASNLNKETDREDSEADKIKKEANITLNRNVSKTSFDKITKKNFTLLEEYNSNFVPESRAEMIKIGTSENEYLIQTPKPYSLNEKDMVQAKYPDKFASELDYIIIPTLKPWNNFVNLPKVGVMTSEPEFSFIPLKDGSLLPNKAKEKNNVFKLDMEILFNLAKEFWMLPLFTVSRALYCFGKNIAPFLNNPNPSYIPQMLIYDRIISTVVSLLPVVDTKMNNLRPIQFVITVCEMALLDPIDLDPFLNISKNSIYSSQGLSNNVPNDLMRIFGQMPAIRNICASVANCIHLSNYGNEYKNLINKVSRSEVFNRFTPSSEQIILIQKLVPRFPEVVIIIRNLLRIIYFMGRKGISFTEDALYQIAKELSIAFHSISPYIWRSQINLQQLYEMVDKPAGGLREARRMERNYSFVPVYEEAYWRLSDRELLLFTCASILTSRGILTLIAAIVVCHYSFLRIPLSKKIVSTIPDQKDLENDERLARETTFFFLRDFVKDPIELIKSKEYNEDPMGLFTKIYSEWQDQNIREIGTYKEKIKEMFNKNLISLIFIRYDAYIDLLLDNGEELERTEIKFERFETDQEVYNSSKLNYKNHFSKESFYNNNVQSEIKGFFRDRPYFEEKFSSFWGYRPSPYKKDLRKSQKSSSIDDLFESLSLLLYSTNSYKHLIKVAFTSSLSLIKKTCELEHEIIRNSKSKNAYIHVEGVDQEVVLFVLSICNQMRVSREKAKSNAEFTKSPENRELDNINHDSEMHHLEIFEVMQFIYKIPIMVFEMNQEQTVVRDTELNRRIYNLDDINTLASSIKIAKVFDSKSKESFRYMPIIPKVTLNDFEILKNGVGPIPMEALLRGMNSIPKSMENRENFKFRKRTAFDDASENFFKRKQTPIPFPEENYPSNSQSFPELVPILRRYIPYIPGDVESKSLLQFIKITTAVIDLRRRPIKELPDKNMEKTFRSILLDDRDLSGSRKYLKKIYGLNIDEIIKKNNLFEKKLTNNRYYETDLNAYSDIDKNIYKSIDYADNPYKFLIHYFNSVRHTKINPNVIHSFIDAEGLRKRSEKQSKVANIVETIYDMFKYTTVSIFSEFYYYWAKFKYNARKFSYDNRIGVSIIPTDEEREKILRDKQISLYIEDKLDKIRLNRNSDTN</sequence>
<keyword evidence="3" id="KW-1185">Reference proteome</keyword>
<protein>
    <submittedName>
        <fullName evidence="2">Uncharacterized protein</fullName>
    </submittedName>
</protein>
<dbReference type="Proteomes" id="UP000186176">
    <property type="component" value="Unassembled WGS sequence"/>
</dbReference>
<dbReference type="VEuPathDB" id="CryptoDB:cubi_02909"/>